<comment type="subcellular location">
    <subcellularLocation>
        <location evidence="1">Cell membrane</location>
        <topology evidence="1">Multi-pass membrane protein</topology>
    </subcellularLocation>
</comment>
<keyword evidence="12" id="KW-1185">Reference proteome</keyword>
<organism evidence="10">
    <name type="scientific">Capitella teleta</name>
    <name type="common">Polychaete worm</name>
    <dbReference type="NCBI Taxonomy" id="283909"/>
    <lineage>
        <taxon>Eukaryota</taxon>
        <taxon>Metazoa</taxon>
        <taxon>Spiralia</taxon>
        <taxon>Lophotrochozoa</taxon>
        <taxon>Annelida</taxon>
        <taxon>Polychaeta</taxon>
        <taxon>Sedentaria</taxon>
        <taxon>Scolecida</taxon>
        <taxon>Capitellidae</taxon>
        <taxon>Capitella</taxon>
    </lineage>
</organism>
<feature type="transmembrane region" description="Helical" evidence="7">
    <location>
        <begin position="315"/>
        <end position="331"/>
    </location>
</feature>
<keyword evidence="6" id="KW-0807">Transducer</keyword>
<keyword evidence="4 7" id="KW-1133">Transmembrane helix</keyword>
<dbReference type="PRINTS" id="PR00237">
    <property type="entry name" value="GPCRRHODOPSN"/>
</dbReference>
<feature type="transmembrane region" description="Helical" evidence="7">
    <location>
        <begin position="215"/>
        <end position="248"/>
    </location>
</feature>
<gene>
    <name evidence="10" type="ORF">CAPTEDRAFT_208607</name>
</gene>
<protein>
    <recommendedName>
        <fullName evidence="9">G-protein coupled receptors family 1 profile domain-containing protein</fullName>
    </recommendedName>
</protein>
<name>R7URG1_CAPTE</name>
<keyword evidence="5 7" id="KW-0472">Membrane</keyword>
<dbReference type="InterPro" id="IPR000276">
    <property type="entry name" value="GPCR_Rhodpsn"/>
</dbReference>
<dbReference type="Proteomes" id="UP000014760">
    <property type="component" value="Unassembled WGS sequence"/>
</dbReference>
<feature type="transmembrane region" description="Helical" evidence="7">
    <location>
        <begin position="52"/>
        <end position="74"/>
    </location>
</feature>
<dbReference type="AlphaFoldDB" id="R7URG1"/>
<comment type="similarity">
    <text evidence="6">Belongs to the G-protein coupled receptor 1 family.</text>
</comment>
<dbReference type="SUPFAM" id="SSF81321">
    <property type="entry name" value="Family A G protein-coupled receptor-like"/>
    <property type="match status" value="1"/>
</dbReference>
<reference evidence="12" key="1">
    <citation type="submission" date="2012-12" db="EMBL/GenBank/DDBJ databases">
        <authorList>
            <person name="Hellsten U."/>
            <person name="Grimwood J."/>
            <person name="Chapman J.A."/>
            <person name="Shapiro H."/>
            <person name="Aerts A."/>
            <person name="Otillar R.P."/>
            <person name="Terry A.Y."/>
            <person name="Boore J.L."/>
            <person name="Simakov O."/>
            <person name="Marletaz F."/>
            <person name="Cho S.-J."/>
            <person name="Edsinger-Gonzales E."/>
            <person name="Havlak P."/>
            <person name="Kuo D.-H."/>
            <person name="Larsson T."/>
            <person name="Lv J."/>
            <person name="Arendt D."/>
            <person name="Savage R."/>
            <person name="Osoegawa K."/>
            <person name="de Jong P."/>
            <person name="Lindberg D.R."/>
            <person name="Seaver E.C."/>
            <person name="Weisblat D.A."/>
            <person name="Putnam N.H."/>
            <person name="Grigoriev I.V."/>
            <person name="Rokhsar D.S."/>
        </authorList>
    </citation>
    <scope>NUCLEOTIDE SEQUENCE</scope>
    <source>
        <strain evidence="12">I ESC-2004</strain>
    </source>
</reference>
<evidence type="ECO:0000259" key="9">
    <source>
        <dbReference type="PROSITE" id="PS50262"/>
    </source>
</evidence>
<evidence type="ECO:0000256" key="7">
    <source>
        <dbReference type="SAM" id="Phobius"/>
    </source>
</evidence>
<evidence type="ECO:0000313" key="12">
    <source>
        <dbReference type="Proteomes" id="UP000014760"/>
    </source>
</evidence>
<keyword evidence="6" id="KW-0297">G-protein coupled receptor</keyword>
<feature type="transmembrane region" description="Helical" evidence="7">
    <location>
        <begin position="170"/>
        <end position="195"/>
    </location>
</feature>
<feature type="signal peptide" evidence="8">
    <location>
        <begin position="1"/>
        <end position="20"/>
    </location>
</feature>
<dbReference type="EnsemblMetazoa" id="CapteT208607">
    <property type="protein sequence ID" value="CapteP208607"/>
    <property type="gene ID" value="CapteG208607"/>
</dbReference>
<feature type="domain" description="G-protein coupled receptors family 1 profile" evidence="9">
    <location>
        <begin position="67"/>
        <end position="328"/>
    </location>
</feature>
<feature type="transmembrane region" description="Helical" evidence="7">
    <location>
        <begin position="269"/>
        <end position="295"/>
    </location>
</feature>
<feature type="transmembrane region" description="Helical" evidence="7">
    <location>
        <begin position="86"/>
        <end position="105"/>
    </location>
</feature>
<keyword evidence="8" id="KW-0732">Signal</keyword>
<evidence type="ECO:0000256" key="2">
    <source>
        <dbReference type="ARBA" id="ARBA00022475"/>
    </source>
</evidence>
<evidence type="ECO:0000256" key="4">
    <source>
        <dbReference type="ARBA" id="ARBA00022989"/>
    </source>
</evidence>
<dbReference type="Gene3D" id="1.20.1070.10">
    <property type="entry name" value="Rhodopsin 7-helix transmembrane proteins"/>
    <property type="match status" value="1"/>
</dbReference>
<feature type="transmembrane region" description="Helical" evidence="7">
    <location>
        <begin position="125"/>
        <end position="149"/>
    </location>
</feature>
<reference evidence="11" key="3">
    <citation type="submission" date="2015-06" db="UniProtKB">
        <authorList>
            <consortium name="EnsemblMetazoa"/>
        </authorList>
    </citation>
    <scope>IDENTIFICATION</scope>
</reference>
<dbReference type="PROSITE" id="PS50262">
    <property type="entry name" value="G_PROTEIN_RECEP_F1_2"/>
    <property type="match status" value="1"/>
</dbReference>
<keyword evidence="3 6" id="KW-0812">Transmembrane</keyword>
<dbReference type="GO" id="GO:0004930">
    <property type="term" value="F:G protein-coupled receptor activity"/>
    <property type="evidence" value="ECO:0007669"/>
    <property type="project" value="UniProtKB-KW"/>
</dbReference>
<dbReference type="GO" id="GO:0005886">
    <property type="term" value="C:plasma membrane"/>
    <property type="evidence" value="ECO:0007669"/>
    <property type="project" value="UniProtKB-SubCell"/>
</dbReference>
<evidence type="ECO:0000256" key="5">
    <source>
        <dbReference type="ARBA" id="ARBA00023136"/>
    </source>
</evidence>
<dbReference type="PANTHER" id="PTHR22750">
    <property type="entry name" value="G-PROTEIN COUPLED RECEPTOR"/>
    <property type="match status" value="1"/>
</dbReference>
<accession>R7URG1</accession>
<feature type="chain" id="PRO_5010979167" description="G-protein coupled receptors family 1 profile domain-containing protein" evidence="8">
    <location>
        <begin position="21"/>
        <end position="349"/>
    </location>
</feature>
<evidence type="ECO:0000313" key="10">
    <source>
        <dbReference type="EMBL" id="ELU05996.1"/>
    </source>
</evidence>
<evidence type="ECO:0000256" key="6">
    <source>
        <dbReference type="RuleBase" id="RU000688"/>
    </source>
</evidence>
<keyword evidence="2" id="KW-1003">Cell membrane</keyword>
<dbReference type="EMBL" id="KB301027">
    <property type="protein sequence ID" value="ELU05996.1"/>
    <property type="molecule type" value="Genomic_DNA"/>
</dbReference>
<sequence>MKTVLLLYLLYSAHFRPSMPYQPTTDPGATVPGVGPTLNPRYLPILMRTQSVNFVIALVLGTLAVLSNIPIIMVMTRYKYIGIPQVYMTTLAICDLSIGVFTLWRELADTLFYLSDAVYWFCSQTYFPIMGLDVSASITASIVAMTLSVDRYLALKYPMKHSEYWSVRKAKLLAVIVGCLSIIPGTFYPLQFAISSEMMPGSNMYPVPTNLGMNLAFFATRASIVFLFRFAIPFTVTAVTNTLTVSIIRKSDKFRRGLDREARSNTTTPKCLAMTVGIVIAFFVTQIPMAAFYLYAIVFPEYTYALDLFEMLCNTWTKLNSIVNIVIYLTLNKEFRHTLFGIFCRGDNT</sequence>
<keyword evidence="6" id="KW-0675">Receptor</keyword>
<proteinExistence type="inferred from homology"/>
<dbReference type="InterPro" id="IPR017452">
    <property type="entry name" value="GPCR_Rhodpsn_7TM"/>
</dbReference>
<dbReference type="Pfam" id="PF00001">
    <property type="entry name" value="7tm_1"/>
    <property type="match status" value="1"/>
</dbReference>
<reference evidence="10 12" key="2">
    <citation type="journal article" date="2013" name="Nature">
        <title>Insights into bilaterian evolution from three spiralian genomes.</title>
        <authorList>
            <person name="Simakov O."/>
            <person name="Marletaz F."/>
            <person name="Cho S.J."/>
            <person name="Edsinger-Gonzales E."/>
            <person name="Havlak P."/>
            <person name="Hellsten U."/>
            <person name="Kuo D.H."/>
            <person name="Larsson T."/>
            <person name="Lv J."/>
            <person name="Arendt D."/>
            <person name="Savage R."/>
            <person name="Osoegawa K."/>
            <person name="de Jong P."/>
            <person name="Grimwood J."/>
            <person name="Chapman J.A."/>
            <person name="Shapiro H."/>
            <person name="Aerts A."/>
            <person name="Otillar R.P."/>
            <person name="Terry A.Y."/>
            <person name="Boore J.L."/>
            <person name="Grigoriev I.V."/>
            <person name="Lindberg D.R."/>
            <person name="Seaver E.C."/>
            <person name="Weisblat D.A."/>
            <person name="Putnam N.H."/>
            <person name="Rokhsar D.S."/>
        </authorList>
    </citation>
    <scope>NUCLEOTIDE SEQUENCE</scope>
    <source>
        <strain evidence="10 12">I ESC-2004</strain>
    </source>
</reference>
<evidence type="ECO:0000256" key="3">
    <source>
        <dbReference type="ARBA" id="ARBA00022692"/>
    </source>
</evidence>
<evidence type="ECO:0000256" key="1">
    <source>
        <dbReference type="ARBA" id="ARBA00004651"/>
    </source>
</evidence>
<dbReference type="STRING" id="283909.R7URG1"/>
<evidence type="ECO:0000256" key="8">
    <source>
        <dbReference type="SAM" id="SignalP"/>
    </source>
</evidence>
<dbReference type="PROSITE" id="PS00237">
    <property type="entry name" value="G_PROTEIN_RECEP_F1_1"/>
    <property type="match status" value="1"/>
</dbReference>
<dbReference type="EMBL" id="AMQN01007621">
    <property type="status" value="NOT_ANNOTATED_CDS"/>
    <property type="molecule type" value="Genomic_DNA"/>
</dbReference>
<evidence type="ECO:0000313" key="11">
    <source>
        <dbReference type="EnsemblMetazoa" id="CapteP208607"/>
    </source>
</evidence>
<dbReference type="OrthoDB" id="6126859at2759"/>
<dbReference type="HOGENOM" id="CLU_009579_38_1_1"/>
<dbReference type="OMA" id="DMMKLAY"/>